<keyword evidence="1" id="KW-1133">Transmembrane helix</keyword>
<keyword evidence="3" id="KW-1185">Reference proteome</keyword>
<evidence type="ECO:0000313" key="2">
    <source>
        <dbReference type="EMBL" id="CFX76100.1"/>
    </source>
</evidence>
<dbReference type="AlphaFoldDB" id="A0A0E4GB61"/>
<dbReference type="RefSeq" id="WP_046497941.1">
    <property type="nucleotide sequence ID" value="NZ_CGIH01000029.1"/>
</dbReference>
<gene>
    <name evidence="2" type="ORF">1816</name>
</gene>
<organism evidence="2 3">
    <name type="scientific">Syntrophomonas zehnderi OL-4</name>
    <dbReference type="NCBI Taxonomy" id="690567"/>
    <lineage>
        <taxon>Bacteria</taxon>
        <taxon>Bacillati</taxon>
        <taxon>Bacillota</taxon>
        <taxon>Clostridia</taxon>
        <taxon>Eubacteriales</taxon>
        <taxon>Syntrophomonadaceae</taxon>
        <taxon>Syntrophomonas</taxon>
    </lineage>
</organism>
<name>A0A0E4GB61_9FIRM</name>
<evidence type="ECO:0000313" key="3">
    <source>
        <dbReference type="Proteomes" id="UP000045545"/>
    </source>
</evidence>
<keyword evidence="1" id="KW-0812">Transmembrane</keyword>
<reference evidence="2 3" key="1">
    <citation type="submission" date="2015-03" db="EMBL/GenBank/DDBJ databases">
        <authorList>
            <person name="Murphy D."/>
        </authorList>
    </citation>
    <scope>NUCLEOTIDE SEQUENCE [LARGE SCALE GENOMIC DNA]</scope>
    <source>
        <strain evidence="2 3">OL-4</strain>
    </source>
</reference>
<feature type="transmembrane region" description="Helical" evidence="1">
    <location>
        <begin position="9"/>
        <end position="29"/>
    </location>
</feature>
<dbReference type="OrthoDB" id="1722928at2"/>
<dbReference type="STRING" id="690567.1816"/>
<accession>A0A0E4GB61</accession>
<dbReference type="Proteomes" id="UP000045545">
    <property type="component" value="Unassembled WGS sequence"/>
</dbReference>
<keyword evidence="1" id="KW-0472">Membrane</keyword>
<protein>
    <submittedName>
        <fullName evidence="2">Uncharacterized</fullName>
    </submittedName>
</protein>
<evidence type="ECO:0000256" key="1">
    <source>
        <dbReference type="SAM" id="Phobius"/>
    </source>
</evidence>
<sequence>MNIGRTKIITILIALGATLGLLIFVQHYYAQSFIERPVREALHKLEFVDTVTVNKQDSVYKITIKIKQPGNIQYEYTQADKTIKDHIRGKQYQLQLTDKRNKKLNDELDYLELSIYEAMAKNNYLWLDEIFRETAGRDHFTYKLFIDEQRLYVQLVDQNHFLYEVIERSIPAPETGKGEKQM</sequence>
<dbReference type="EMBL" id="CGIH01000029">
    <property type="protein sequence ID" value="CFX76100.1"/>
    <property type="molecule type" value="Genomic_DNA"/>
</dbReference>
<proteinExistence type="predicted"/>